<proteinExistence type="predicted"/>
<keyword evidence="1" id="KW-0472">Membrane</keyword>
<dbReference type="InParanoid" id="A0A3Q7J530"/>
<evidence type="ECO:0000256" key="1">
    <source>
        <dbReference type="SAM" id="Phobius"/>
    </source>
</evidence>
<feature type="transmembrane region" description="Helical" evidence="1">
    <location>
        <begin position="6"/>
        <end position="24"/>
    </location>
</feature>
<organism evidence="2">
    <name type="scientific">Solanum lycopersicum</name>
    <name type="common">Tomato</name>
    <name type="synonym">Lycopersicon esculentum</name>
    <dbReference type="NCBI Taxonomy" id="4081"/>
    <lineage>
        <taxon>Eukaryota</taxon>
        <taxon>Viridiplantae</taxon>
        <taxon>Streptophyta</taxon>
        <taxon>Embryophyta</taxon>
        <taxon>Tracheophyta</taxon>
        <taxon>Spermatophyta</taxon>
        <taxon>Magnoliopsida</taxon>
        <taxon>eudicotyledons</taxon>
        <taxon>Gunneridae</taxon>
        <taxon>Pentapetalae</taxon>
        <taxon>asterids</taxon>
        <taxon>lamiids</taxon>
        <taxon>Solanales</taxon>
        <taxon>Solanaceae</taxon>
        <taxon>Solanoideae</taxon>
        <taxon>Solaneae</taxon>
        <taxon>Solanum</taxon>
        <taxon>Solanum subgen. Lycopersicon</taxon>
    </lineage>
</organism>
<protein>
    <submittedName>
        <fullName evidence="2">Uncharacterized protein</fullName>
    </submittedName>
</protein>
<dbReference type="AlphaFoldDB" id="A0A3Q7J530"/>
<dbReference type="Proteomes" id="UP000004994">
    <property type="component" value="Chromosome 12"/>
</dbReference>
<sequence>MVVAEVVEILAILVNMVAAAAVATNMVRRGHFARECTSGGR</sequence>
<accession>A0A3Q7J530</accession>
<dbReference type="PaxDb" id="4081-Solyc12g011470.1.1"/>
<keyword evidence="1" id="KW-1133">Transmembrane helix</keyword>
<name>A0A3Q7J530_SOLLC</name>
<dbReference type="Gramene" id="Solyc12g013480.2.1">
    <property type="protein sequence ID" value="Solyc12g013480.2.1"/>
    <property type="gene ID" value="Solyc12g013480.2"/>
</dbReference>
<reference evidence="2" key="1">
    <citation type="journal article" date="2012" name="Nature">
        <title>The tomato genome sequence provides insights into fleshy fruit evolution.</title>
        <authorList>
            <consortium name="Tomato Genome Consortium"/>
        </authorList>
    </citation>
    <scope>NUCLEOTIDE SEQUENCE [LARGE SCALE GENOMIC DNA]</scope>
    <source>
        <strain evidence="2">cv. Heinz 1706</strain>
    </source>
</reference>
<keyword evidence="3" id="KW-1185">Reference proteome</keyword>
<evidence type="ECO:0000313" key="3">
    <source>
        <dbReference type="Proteomes" id="UP000004994"/>
    </source>
</evidence>
<dbReference type="EnsemblPlants" id="Solyc12g013480.2.1">
    <property type="protein sequence ID" value="Solyc12g013480.2.1"/>
    <property type="gene ID" value="Solyc12g013480.2"/>
</dbReference>
<reference evidence="2" key="2">
    <citation type="submission" date="2019-01" db="UniProtKB">
        <authorList>
            <consortium name="EnsemblPlants"/>
        </authorList>
    </citation>
    <scope>IDENTIFICATION</scope>
    <source>
        <strain evidence="2">cv. Heinz 1706</strain>
    </source>
</reference>
<evidence type="ECO:0000313" key="2">
    <source>
        <dbReference type="EnsemblPlants" id="Solyc12g013480.2.1"/>
    </source>
</evidence>
<keyword evidence="1" id="KW-0812">Transmembrane</keyword>